<gene>
    <name evidence="4" type="ORF">ASPVEDRAFT_83396</name>
</gene>
<evidence type="ECO:0000256" key="1">
    <source>
        <dbReference type="SAM" id="Coils"/>
    </source>
</evidence>
<feature type="domain" description="Azaphilone pigments biosynthesis cluster protein L N-terminal" evidence="3">
    <location>
        <begin position="2"/>
        <end position="202"/>
    </location>
</feature>
<dbReference type="Proteomes" id="UP000184073">
    <property type="component" value="Unassembled WGS sequence"/>
</dbReference>
<evidence type="ECO:0000313" key="5">
    <source>
        <dbReference type="Proteomes" id="UP000184073"/>
    </source>
</evidence>
<protein>
    <recommendedName>
        <fullName evidence="3">Azaphilone pigments biosynthesis cluster protein L N-terminal domain-containing protein</fullName>
    </recommendedName>
</protein>
<feature type="region of interest" description="Disordered" evidence="2">
    <location>
        <begin position="368"/>
        <end position="424"/>
    </location>
</feature>
<name>A0A1L9PK65_ASPVE</name>
<dbReference type="OrthoDB" id="428260at2759"/>
<dbReference type="AlphaFoldDB" id="A0A1L9PK65"/>
<keyword evidence="5" id="KW-1185">Reference proteome</keyword>
<dbReference type="GeneID" id="63732884"/>
<accession>A0A1L9PK65</accession>
<evidence type="ECO:0000256" key="2">
    <source>
        <dbReference type="SAM" id="MobiDB-lite"/>
    </source>
</evidence>
<dbReference type="EMBL" id="KV878128">
    <property type="protein sequence ID" value="OJJ01872.1"/>
    <property type="molecule type" value="Genomic_DNA"/>
</dbReference>
<feature type="coiled-coil region" evidence="1">
    <location>
        <begin position="32"/>
        <end position="59"/>
    </location>
</feature>
<evidence type="ECO:0000313" key="4">
    <source>
        <dbReference type="EMBL" id="OJJ01872.1"/>
    </source>
</evidence>
<feature type="compositionally biased region" description="Low complexity" evidence="2">
    <location>
        <begin position="368"/>
        <end position="386"/>
    </location>
</feature>
<reference evidence="5" key="1">
    <citation type="journal article" date="2017" name="Genome Biol.">
        <title>Comparative genomics reveals high biological diversity and specific adaptations in the industrially and medically important fungal genus Aspergillus.</title>
        <authorList>
            <person name="de Vries R.P."/>
            <person name="Riley R."/>
            <person name="Wiebenga A."/>
            <person name="Aguilar-Osorio G."/>
            <person name="Amillis S."/>
            <person name="Uchima C.A."/>
            <person name="Anderluh G."/>
            <person name="Asadollahi M."/>
            <person name="Askin M."/>
            <person name="Barry K."/>
            <person name="Battaglia E."/>
            <person name="Bayram O."/>
            <person name="Benocci T."/>
            <person name="Braus-Stromeyer S.A."/>
            <person name="Caldana C."/>
            <person name="Canovas D."/>
            <person name="Cerqueira G.C."/>
            <person name="Chen F."/>
            <person name="Chen W."/>
            <person name="Choi C."/>
            <person name="Clum A."/>
            <person name="Dos Santos R.A."/>
            <person name="Damasio A.R."/>
            <person name="Diallinas G."/>
            <person name="Emri T."/>
            <person name="Fekete E."/>
            <person name="Flipphi M."/>
            <person name="Freyberg S."/>
            <person name="Gallo A."/>
            <person name="Gournas C."/>
            <person name="Habgood R."/>
            <person name="Hainaut M."/>
            <person name="Harispe M.L."/>
            <person name="Henrissat B."/>
            <person name="Hilden K.S."/>
            <person name="Hope R."/>
            <person name="Hossain A."/>
            <person name="Karabika E."/>
            <person name="Karaffa L."/>
            <person name="Karanyi Z."/>
            <person name="Krasevec N."/>
            <person name="Kuo A."/>
            <person name="Kusch H."/>
            <person name="LaButti K."/>
            <person name="Lagendijk E.L."/>
            <person name="Lapidus A."/>
            <person name="Levasseur A."/>
            <person name="Lindquist E."/>
            <person name="Lipzen A."/>
            <person name="Logrieco A.F."/>
            <person name="MacCabe A."/>
            <person name="Maekelae M.R."/>
            <person name="Malavazi I."/>
            <person name="Melin P."/>
            <person name="Meyer V."/>
            <person name="Mielnichuk N."/>
            <person name="Miskei M."/>
            <person name="Molnar A.P."/>
            <person name="Mule G."/>
            <person name="Ngan C.Y."/>
            <person name="Orejas M."/>
            <person name="Orosz E."/>
            <person name="Ouedraogo J.P."/>
            <person name="Overkamp K.M."/>
            <person name="Park H.-S."/>
            <person name="Perrone G."/>
            <person name="Piumi F."/>
            <person name="Punt P.J."/>
            <person name="Ram A.F."/>
            <person name="Ramon A."/>
            <person name="Rauscher S."/>
            <person name="Record E."/>
            <person name="Riano-Pachon D.M."/>
            <person name="Robert V."/>
            <person name="Roehrig J."/>
            <person name="Ruller R."/>
            <person name="Salamov A."/>
            <person name="Salih N.S."/>
            <person name="Samson R.A."/>
            <person name="Sandor E."/>
            <person name="Sanguinetti M."/>
            <person name="Schuetze T."/>
            <person name="Sepcic K."/>
            <person name="Shelest E."/>
            <person name="Sherlock G."/>
            <person name="Sophianopoulou V."/>
            <person name="Squina F.M."/>
            <person name="Sun H."/>
            <person name="Susca A."/>
            <person name="Todd R.B."/>
            <person name="Tsang A."/>
            <person name="Unkles S.E."/>
            <person name="van de Wiele N."/>
            <person name="van Rossen-Uffink D."/>
            <person name="Oliveira J.V."/>
            <person name="Vesth T.C."/>
            <person name="Visser J."/>
            <person name="Yu J.-H."/>
            <person name="Zhou M."/>
            <person name="Andersen M.R."/>
            <person name="Archer D.B."/>
            <person name="Baker S.E."/>
            <person name="Benoit I."/>
            <person name="Brakhage A.A."/>
            <person name="Braus G.H."/>
            <person name="Fischer R."/>
            <person name="Frisvad J.C."/>
            <person name="Goldman G.H."/>
            <person name="Houbraken J."/>
            <person name="Oakley B."/>
            <person name="Pocsi I."/>
            <person name="Scazzocchio C."/>
            <person name="Seiboth B."/>
            <person name="vanKuyk P.A."/>
            <person name="Wortman J."/>
            <person name="Dyer P.S."/>
            <person name="Grigoriev I.V."/>
        </authorList>
    </citation>
    <scope>NUCLEOTIDE SEQUENCE [LARGE SCALE GENOMIC DNA]</scope>
    <source>
        <strain evidence="5">CBS 583.65</strain>
    </source>
</reference>
<evidence type="ECO:0000259" key="3">
    <source>
        <dbReference type="Pfam" id="PF17111"/>
    </source>
</evidence>
<dbReference type="InterPro" id="IPR031348">
    <property type="entry name" value="PigL_N"/>
</dbReference>
<sequence length="424" mass="46767">MADPLSISASVLAVITAAIQSTSSLCATVGRFKERNKTLKNLQHELEDLAKILSSLKRAVDTDAAILLLLEGPVQRCSQVCNEFEQSMSAFSSKSKVGFLDWAKMEFRRGNITEFAETIGGYKATISIGLGVITMQTSKVSHKVLEEYNEMVEDTSYNLNIYLRRIDEKLARLPDEGTYTSAGDVDLQSERDVTKQCLRICEDARIYLDSCTNKEQSLLPESPPNDLTEDMVRQRFEAQQITRQALEDSRNSITQTIIRLQERLTGLVVNGDPEDSTERKRLQEDLAMSKQCLEVCQMGNEISSQKIFRVGEVVADGDSDQVVVTTLADLFDVKRALSTVNSAQLVGSMEGDKLQHLVTERYSSRFGTAAGNSDNGNASNAGSKSSHVYSPRGRPNEHAPGLSAKAYVPSSNETRKRVMGGTLE</sequence>
<organism evidence="4 5">
    <name type="scientific">Aspergillus versicolor CBS 583.65</name>
    <dbReference type="NCBI Taxonomy" id="1036611"/>
    <lineage>
        <taxon>Eukaryota</taxon>
        <taxon>Fungi</taxon>
        <taxon>Dikarya</taxon>
        <taxon>Ascomycota</taxon>
        <taxon>Pezizomycotina</taxon>
        <taxon>Eurotiomycetes</taxon>
        <taxon>Eurotiomycetidae</taxon>
        <taxon>Eurotiales</taxon>
        <taxon>Aspergillaceae</taxon>
        <taxon>Aspergillus</taxon>
        <taxon>Aspergillus subgen. Nidulantes</taxon>
    </lineage>
</organism>
<dbReference type="Pfam" id="PF17111">
    <property type="entry name" value="PigL_N"/>
    <property type="match status" value="1"/>
</dbReference>
<dbReference type="RefSeq" id="XP_040667634.1">
    <property type="nucleotide sequence ID" value="XM_040817373.1"/>
</dbReference>
<proteinExistence type="predicted"/>
<keyword evidence="1" id="KW-0175">Coiled coil</keyword>
<dbReference type="VEuPathDB" id="FungiDB:ASPVEDRAFT_83396"/>